<protein>
    <submittedName>
        <fullName evidence="4">Protein involved in (1,3)-beta-glucan synthesis</fullName>
        <ecNumber evidence="4">2.4.1.34</ecNumber>
    </submittedName>
</protein>
<dbReference type="InParanoid" id="A3LRZ2"/>
<dbReference type="OrthoDB" id="2305498at2759"/>
<dbReference type="RefSeq" id="XP_001383501.2">
    <property type="nucleotide sequence ID" value="XM_001383464.1"/>
</dbReference>
<dbReference type="GO" id="GO:0007346">
    <property type="term" value="P:regulation of mitotic cell cycle"/>
    <property type="evidence" value="ECO:0007669"/>
    <property type="project" value="EnsemblFungi"/>
</dbReference>
<feature type="non-terminal residue" evidence="4">
    <location>
        <position position="412"/>
    </location>
</feature>
<dbReference type="SMART" id="SM00860">
    <property type="entry name" value="SMI1_KNR4"/>
    <property type="match status" value="1"/>
</dbReference>
<dbReference type="GO" id="GO:0070880">
    <property type="term" value="P:fungal-type cell wall beta-glucan biosynthetic process"/>
    <property type="evidence" value="ECO:0007669"/>
    <property type="project" value="TreeGrafter"/>
</dbReference>
<dbReference type="Proteomes" id="UP000002258">
    <property type="component" value="Chromosome 3"/>
</dbReference>
<dbReference type="InterPro" id="IPR051873">
    <property type="entry name" value="KNR4/SMI1_regulator"/>
</dbReference>
<dbReference type="GO" id="GO:0000131">
    <property type="term" value="C:incipient cellular bud site"/>
    <property type="evidence" value="ECO:0007669"/>
    <property type="project" value="EnsemblFungi"/>
</dbReference>
<dbReference type="EMBL" id="CP000497">
    <property type="protein sequence ID" value="ABN65472.2"/>
    <property type="molecule type" value="Genomic_DNA"/>
</dbReference>
<evidence type="ECO:0000259" key="3">
    <source>
        <dbReference type="SMART" id="SM00860"/>
    </source>
</evidence>
<name>A3LRZ2_PICST</name>
<dbReference type="EC" id="2.4.1.34" evidence="4"/>
<sequence>MSLRQKFQEFIYSISTSDKYSEFDSRKSFNRVNKPGPESTLLYSHHNQSSHELITENDLDDGNLNKHNLDGVHEVKLAWRHIKNWMDKYSPDLGHSLQDKCTNSDLNDFQKDLNIKLPNCVLEFYKLTDGQSDFGNNTNEINGLIFGLKLMPLDEIMVSTENWRKVARVLNSELSQIKQANKISELSKLPTIHSNQNAYKKKLSGNSFSRSTRSSSVSSELSSGSNSQLNIPKQRCIPPGATHETFAHPMWIPLATDEVGNYVGIDLSPGATGKWGQVILFGRDFDFKFRIADNFGDFLLIFANDLEIGNWELKRDRKNNYGDLFIGNEGELVYVDKTTKLEIPYLEVLRRRAIEKWLSSLEISENLTPELEQLKQDLTAKDQTLTSFNKSLNNIDKFINNNLSTIDNLDEP</sequence>
<comment type="similarity">
    <text evidence="1">Belongs to the KNR4/SMI1 family.</text>
</comment>
<dbReference type="GO" id="GO:0003843">
    <property type="term" value="F:1,3-beta-D-glucan synthase activity"/>
    <property type="evidence" value="ECO:0007669"/>
    <property type="project" value="UniProtKB-EC"/>
</dbReference>
<evidence type="ECO:0000256" key="2">
    <source>
        <dbReference type="SAM" id="MobiDB-lite"/>
    </source>
</evidence>
<keyword evidence="4" id="KW-0328">Glycosyltransferase</keyword>
<dbReference type="FunCoup" id="A3LRZ2">
    <property type="interactions" value="71"/>
</dbReference>
<dbReference type="GO" id="GO:0032995">
    <property type="term" value="P:regulation of fungal-type cell wall biogenesis"/>
    <property type="evidence" value="ECO:0007669"/>
    <property type="project" value="EnsemblFungi"/>
</dbReference>
<keyword evidence="4" id="KW-0808">Transferase</keyword>
<evidence type="ECO:0000313" key="5">
    <source>
        <dbReference type="Proteomes" id="UP000002258"/>
    </source>
</evidence>
<gene>
    <name evidence="4" type="primary">SMI1.1</name>
    <name evidence="4" type="ORF">PICST_43247</name>
</gene>
<keyword evidence="5" id="KW-1185">Reference proteome</keyword>
<dbReference type="InterPro" id="IPR037883">
    <property type="entry name" value="Knr4/Smi1-like_sf"/>
</dbReference>
<dbReference type="Gene3D" id="3.40.1580.10">
    <property type="entry name" value="SMI1/KNR4-like"/>
    <property type="match status" value="1"/>
</dbReference>
<dbReference type="HOGENOM" id="CLU_027501_0_0_1"/>
<dbReference type="PANTHER" id="PTHR47432:SF1">
    <property type="entry name" value="CELL WALL ASSEMBLY REGULATOR SMI1"/>
    <property type="match status" value="1"/>
</dbReference>
<dbReference type="AlphaFoldDB" id="A3LRZ2"/>
<proteinExistence type="inferred from homology"/>
<dbReference type="Pfam" id="PF09346">
    <property type="entry name" value="SMI1_KNR4"/>
    <property type="match status" value="1"/>
</dbReference>
<evidence type="ECO:0000256" key="1">
    <source>
        <dbReference type="ARBA" id="ARBA00005303"/>
    </source>
</evidence>
<dbReference type="GO" id="GO:0005935">
    <property type="term" value="C:cellular bud neck"/>
    <property type="evidence" value="ECO:0007669"/>
    <property type="project" value="EnsemblFungi"/>
</dbReference>
<dbReference type="STRING" id="322104.A3LRZ2"/>
<dbReference type="PIRSF" id="PIRSF017023">
    <property type="entry name" value="KNR4"/>
    <property type="match status" value="1"/>
</dbReference>
<dbReference type="eggNOG" id="ENOG502QTAZ">
    <property type="taxonomic scope" value="Eukaryota"/>
</dbReference>
<dbReference type="GO" id="GO:0043332">
    <property type="term" value="C:mating projection tip"/>
    <property type="evidence" value="ECO:0007669"/>
    <property type="project" value="TreeGrafter"/>
</dbReference>
<dbReference type="GeneID" id="4838314"/>
<feature type="compositionally biased region" description="Low complexity" evidence="2">
    <location>
        <begin position="204"/>
        <end position="227"/>
    </location>
</feature>
<dbReference type="KEGG" id="pic:PICST_43247"/>
<feature type="domain" description="Knr4/Smi1-like" evidence="3">
    <location>
        <begin position="100"/>
        <end position="301"/>
    </location>
</feature>
<accession>A3LRZ2</accession>
<dbReference type="InterPro" id="IPR018958">
    <property type="entry name" value="Knr4/Smi1-like_dom"/>
</dbReference>
<dbReference type="PANTHER" id="PTHR47432">
    <property type="entry name" value="CELL WALL ASSEMBLY REGULATOR SMI1"/>
    <property type="match status" value="1"/>
</dbReference>
<dbReference type="InterPro" id="IPR009203">
    <property type="entry name" value="Knr4/Smi1"/>
</dbReference>
<dbReference type="SUPFAM" id="SSF160631">
    <property type="entry name" value="SMI1/KNR4-like"/>
    <property type="match status" value="1"/>
</dbReference>
<feature type="region of interest" description="Disordered" evidence="2">
    <location>
        <begin position="202"/>
        <end position="234"/>
    </location>
</feature>
<reference evidence="4 5" key="1">
    <citation type="journal article" date="2007" name="Nat. Biotechnol.">
        <title>Genome sequence of the lignocellulose-bioconverting and xylose-fermenting yeast Pichia stipitis.</title>
        <authorList>
            <person name="Jeffries T.W."/>
            <person name="Grigoriev I.V."/>
            <person name="Grimwood J."/>
            <person name="Laplaza J.M."/>
            <person name="Aerts A."/>
            <person name="Salamov A."/>
            <person name="Schmutz J."/>
            <person name="Lindquist E."/>
            <person name="Dehal P."/>
            <person name="Shapiro H."/>
            <person name="Jin Y.S."/>
            <person name="Passoth V."/>
            <person name="Richardson P.M."/>
        </authorList>
    </citation>
    <scope>NUCLEOTIDE SEQUENCE [LARGE SCALE GENOMIC DNA]</scope>
    <source>
        <strain evidence="5">ATCC 58785 / CBS 6054 / NBRC 10063 / NRRL Y-11545</strain>
    </source>
</reference>
<evidence type="ECO:0000313" key="4">
    <source>
        <dbReference type="EMBL" id="ABN65472.2"/>
    </source>
</evidence>
<organism evidence="4 5">
    <name type="scientific">Scheffersomyces stipitis (strain ATCC 58785 / CBS 6054 / NBRC 10063 / NRRL Y-11545)</name>
    <name type="common">Yeast</name>
    <name type="synonym">Pichia stipitis</name>
    <dbReference type="NCBI Taxonomy" id="322104"/>
    <lineage>
        <taxon>Eukaryota</taxon>
        <taxon>Fungi</taxon>
        <taxon>Dikarya</taxon>
        <taxon>Ascomycota</taxon>
        <taxon>Saccharomycotina</taxon>
        <taxon>Pichiomycetes</taxon>
        <taxon>Debaryomycetaceae</taxon>
        <taxon>Scheffersomyces</taxon>
    </lineage>
</organism>
<dbReference type="OMA" id="TQNDITH"/>